<dbReference type="PIRSF" id="PIRSF000676">
    <property type="entry name" value="Homoser_kin"/>
    <property type="match status" value="1"/>
</dbReference>
<dbReference type="PROSITE" id="PS00627">
    <property type="entry name" value="GHMP_KINASES_ATP"/>
    <property type="match status" value="1"/>
</dbReference>
<dbReference type="NCBIfam" id="TIGR00191">
    <property type="entry name" value="thrB"/>
    <property type="match status" value="1"/>
</dbReference>
<reference evidence="15 16" key="1">
    <citation type="submission" date="2018-12" db="EMBL/GenBank/DDBJ databases">
        <authorList>
            <person name="Chong R.A."/>
        </authorList>
    </citation>
    <scope>NUCLEOTIDE SEQUENCE [LARGE SCALE GENOMIC DNA]</scope>
    <source>
        <strain evidence="15 16">Aar</strain>
    </source>
</reference>
<comment type="catalytic activity">
    <reaction evidence="11 12">
        <text>L-homoserine + ATP = O-phospho-L-homoserine + ADP + H(+)</text>
        <dbReference type="Rhea" id="RHEA:13985"/>
        <dbReference type="ChEBI" id="CHEBI:15378"/>
        <dbReference type="ChEBI" id="CHEBI:30616"/>
        <dbReference type="ChEBI" id="CHEBI:57476"/>
        <dbReference type="ChEBI" id="CHEBI:57590"/>
        <dbReference type="ChEBI" id="CHEBI:456216"/>
        <dbReference type="EC" id="2.7.1.39"/>
    </reaction>
</comment>
<evidence type="ECO:0000256" key="7">
    <source>
        <dbReference type="ARBA" id="ARBA00022697"/>
    </source>
</evidence>
<keyword evidence="12" id="KW-0963">Cytoplasm</keyword>
<keyword evidence="8 12" id="KW-0547">Nucleotide-binding</keyword>
<dbReference type="SUPFAM" id="SSF55060">
    <property type="entry name" value="GHMP Kinase, C-terminal domain"/>
    <property type="match status" value="1"/>
</dbReference>
<dbReference type="PANTHER" id="PTHR20861">
    <property type="entry name" value="HOMOSERINE/4-DIPHOSPHOCYTIDYL-2-C-METHYL-D-ERYTHRITOL KINASE"/>
    <property type="match status" value="1"/>
</dbReference>
<comment type="similarity">
    <text evidence="2 12">Belongs to the GHMP kinase family. Homoserine kinase subfamily.</text>
</comment>
<sequence length="315" mass="34986">MIKIYAPASIGNVGVGFDILGAAIRPINGALLGDLVTIKLSKTFELINQGIFANKLPKNTEKNIIWKCWLKFCKITKKNIPVSIILEKNMPIGSGLGSSACSVVAALVAMNEFFKKPLNKKELLFLMGEIEGEISGSIHYDNVAPSYLGGLQLILEQSEIISQTIPIFKNWFWIIAWPGINVSTEEARNILPKKYKKEICIKNSRYLAGFIHALYSRQPNLAARLMKDVIAEPYRIQLLPDFLKAKKKIKKIGAISFGISGSGPAIFAVSDDIKIAEKISLWLTENYLQNKSGFVHICFLDLKGARKIGFNNETL</sequence>
<dbReference type="AlphaFoldDB" id="A0A4D6XKL9"/>
<dbReference type="Pfam" id="PF08544">
    <property type="entry name" value="GHMP_kinases_C"/>
    <property type="match status" value="1"/>
</dbReference>
<dbReference type="GO" id="GO:0005524">
    <property type="term" value="F:ATP binding"/>
    <property type="evidence" value="ECO:0007669"/>
    <property type="project" value="UniProtKB-UniRule"/>
</dbReference>
<evidence type="ECO:0000256" key="8">
    <source>
        <dbReference type="ARBA" id="ARBA00022741"/>
    </source>
</evidence>
<dbReference type="InterPro" id="IPR006204">
    <property type="entry name" value="GHMP_kinase_N_dom"/>
</dbReference>
<evidence type="ECO:0000256" key="1">
    <source>
        <dbReference type="ARBA" id="ARBA00005015"/>
    </source>
</evidence>
<dbReference type="GO" id="GO:0004413">
    <property type="term" value="F:homoserine kinase activity"/>
    <property type="evidence" value="ECO:0007669"/>
    <property type="project" value="UniProtKB-UniRule"/>
</dbReference>
<dbReference type="GO" id="GO:0009088">
    <property type="term" value="P:threonine biosynthetic process"/>
    <property type="evidence" value="ECO:0007669"/>
    <property type="project" value="UniProtKB-UniRule"/>
</dbReference>
<name>A0A4D6XKL9_9GAMM</name>
<dbReference type="EC" id="2.7.1.39" evidence="3 12"/>
<dbReference type="OrthoDB" id="9769912at2"/>
<dbReference type="UniPathway" id="UPA00050">
    <property type="reaction ID" value="UER00064"/>
</dbReference>
<reference evidence="15 16" key="2">
    <citation type="submission" date="2019-05" db="EMBL/GenBank/DDBJ databases">
        <title>Genome evolution of the obligate endosymbiont Buchnera aphidicola.</title>
        <authorList>
            <person name="Moran N.A."/>
        </authorList>
    </citation>
    <scope>NUCLEOTIDE SEQUENCE [LARGE SCALE GENOMIC DNA]</scope>
    <source>
        <strain evidence="15 16">Aar</strain>
    </source>
</reference>
<dbReference type="EMBL" id="CP034900">
    <property type="protein sequence ID" value="QCI15884.1"/>
    <property type="molecule type" value="Genomic_DNA"/>
</dbReference>
<evidence type="ECO:0000256" key="9">
    <source>
        <dbReference type="ARBA" id="ARBA00022777"/>
    </source>
</evidence>
<comment type="function">
    <text evidence="12">Catalyzes the ATP-dependent phosphorylation of L-homoserine to L-homoserine phosphate.</text>
</comment>
<evidence type="ECO:0000259" key="14">
    <source>
        <dbReference type="Pfam" id="PF08544"/>
    </source>
</evidence>
<comment type="subcellular location">
    <subcellularLocation>
        <location evidence="12">Cytoplasm</location>
    </subcellularLocation>
</comment>
<feature type="binding site" evidence="12">
    <location>
        <begin position="91"/>
        <end position="101"/>
    </location>
    <ligand>
        <name>ATP</name>
        <dbReference type="ChEBI" id="CHEBI:30616"/>
    </ligand>
</feature>
<dbReference type="GO" id="GO:0005737">
    <property type="term" value="C:cytoplasm"/>
    <property type="evidence" value="ECO:0007669"/>
    <property type="project" value="UniProtKB-SubCell"/>
</dbReference>
<dbReference type="InterPro" id="IPR036554">
    <property type="entry name" value="GHMP_kinase_C_sf"/>
</dbReference>
<gene>
    <name evidence="12" type="primary">thrB</name>
    <name evidence="15" type="ORF">D9V59_00960</name>
</gene>
<dbReference type="PANTHER" id="PTHR20861:SF1">
    <property type="entry name" value="HOMOSERINE KINASE"/>
    <property type="match status" value="1"/>
</dbReference>
<keyword evidence="6 12" id="KW-0808">Transferase</keyword>
<dbReference type="Gene3D" id="3.30.70.890">
    <property type="entry name" value="GHMP kinase, C-terminal domain"/>
    <property type="match status" value="1"/>
</dbReference>
<evidence type="ECO:0000256" key="3">
    <source>
        <dbReference type="ARBA" id="ARBA00012078"/>
    </source>
</evidence>
<evidence type="ECO:0000259" key="13">
    <source>
        <dbReference type="Pfam" id="PF00288"/>
    </source>
</evidence>
<dbReference type="InterPro" id="IPR013750">
    <property type="entry name" value="GHMP_kinase_C_dom"/>
</dbReference>
<keyword evidence="10 12" id="KW-0067">ATP-binding</keyword>
<dbReference type="InterPro" id="IPR006203">
    <property type="entry name" value="GHMP_knse_ATP-bd_CS"/>
</dbReference>
<keyword evidence="9 12" id="KW-0418">Kinase</keyword>
<comment type="pathway">
    <text evidence="1 12">Amino-acid biosynthesis; L-threonine biosynthesis; L-threonine from L-aspartate: step 4/5.</text>
</comment>
<evidence type="ECO:0000256" key="4">
    <source>
        <dbReference type="ARBA" id="ARBA00017858"/>
    </source>
</evidence>
<dbReference type="SUPFAM" id="SSF54211">
    <property type="entry name" value="Ribosomal protein S5 domain 2-like"/>
    <property type="match status" value="1"/>
</dbReference>
<evidence type="ECO:0000256" key="6">
    <source>
        <dbReference type="ARBA" id="ARBA00022679"/>
    </source>
</evidence>
<evidence type="ECO:0000256" key="11">
    <source>
        <dbReference type="ARBA" id="ARBA00049375"/>
    </source>
</evidence>
<dbReference type="InterPro" id="IPR020568">
    <property type="entry name" value="Ribosomal_Su5_D2-typ_SF"/>
</dbReference>
<accession>A0A4D6XKL9</accession>
<evidence type="ECO:0000256" key="10">
    <source>
        <dbReference type="ARBA" id="ARBA00022840"/>
    </source>
</evidence>
<feature type="domain" description="GHMP kinase C-terminal" evidence="14">
    <location>
        <begin position="211"/>
        <end position="277"/>
    </location>
</feature>
<dbReference type="Proteomes" id="UP000298654">
    <property type="component" value="Chromosome"/>
</dbReference>
<dbReference type="Pfam" id="PF00288">
    <property type="entry name" value="GHMP_kinases_N"/>
    <property type="match status" value="1"/>
</dbReference>
<dbReference type="InterPro" id="IPR014721">
    <property type="entry name" value="Ribsml_uS5_D2-typ_fold_subgr"/>
</dbReference>
<evidence type="ECO:0000256" key="5">
    <source>
        <dbReference type="ARBA" id="ARBA00022605"/>
    </source>
</evidence>
<feature type="domain" description="GHMP kinase N-terminal" evidence="13">
    <location>
        <begin position="63"/>
        <end position="150"/>
    </location>
</feature>
<dbReference type="RefSeq" id="WP_158364233.1">
    <property type="nucleotide sequence ID" value="NZ_CP034900.1"/>
</dbReference>
<keyword evidence="7 12" id="KW-0791">Threonine biosynthesis</keyword>
<dbReference type="NCBIfam" id="NF002288">
    <property type="entry name" value="PRK01212.1-4"/>
    <property type="match status" value="1"/>
</dbReference>
<proteinExistence type="inferred from homology"/>
<dbReference type="InterPro" id="IPR000870">
    <property type="entry name" value="Homoserine_kinase"/>
</dbReference>
<dbReference type="HAMAP" id="MF_00384">
    <property type="entry name" value="Homoser_kinase"/>
    <property type="match status" value="1"/>
</dbReference>
<organism evidence="15 16">
    <name type="scientific">Buchnera aphidicola</name>
    <name type="common">Artemisaphis artemisicola</name>
    <dbReference type="NCBI Taxonomy" id="1241836"/>
    <lineage>
        <taxon>Bacteria</taxon>
        <taxon>Pseudomonadati</taxon>
        <taxon>Pseudomonadota</taxon>
        <taxon>Gammaproteobacteria</taxon>
        <taxon>Enterobacterales</taxon>
        <taxon>Erwiniaceae</taxon>
        <taxon>Buchnera</taxon>
    </lineage>
</organism>
<evidence type="ECO:0000256" key="2">
    <source>
        <dbReference type="ARBA" id="ARBA00007370"/>
    </source>
</evidence>
<keyword evidence="5 12" id="KW-0028">Amino-acid biosynthesis</keyword>
<evidence type="ECO:0000256" key="12">
    <source>
        <dbReference type="HAMAP-Rule" id="MF_00384"/>
    </source>
</evidence>
<protein>
    <recommendedName>
        <fullName evidence="4 12">Homoserine kinase</fullName>
        <shortName evidence="12">HK</shortName>
        <shortName evidence="12">HSK</shortName>
        <ecNumber evidence="3 12">2.7.1.39</ecNumber>
    </recommendedName>
</protein>
<dbReference type="Gene3D" id="3.30.230.10">
    <property type="match status" value="1"/>
</dbReference>
<dbReference type="PRINTS" id="PR00958">
    <property type="entry name" value="HOMSERKINASE"/>
</dbReference>
<evidence type="ECO:0000313" key="15">
    <source>
        <dbReference type="EMBL" id="QCI15884.1"/>
    </source>
</evidence>
<evidence type="ECO:0000313" key="16">
    <source>
        <dbReference type="Proteomes" id="UP000298654"/>
    </source>
</evidence>